<dbReference type="GO" id="GO:0020037">
    <property type="term" value="F:heme binding"/>
    <property type="evidence" value="ECO:0007669"/>
    <property type="project" value="InterPro"/>
</dbReference>
<reference evidence="13 14" key="1">
    <citation type="submission" date="2014-06" db="EMBL/GenBank/DDBJ databases">
        <title>The genome of the endonuclear symbiont Nucleicultrix amoebiphila.</title>
        <authorList>
            <person name="Schulz F."/>
            <person name="Horn M."/>
        </authorList>
    </citation>
    <scope>NUCLEOTIDE SEQUENCE [LARGE SCALE GENOMIC DNA]</scope>
    <source>
        <strain evidence="13 14">FS5</strain>
    </source>
</reference>
<comment type="similarity">
    <text evidence="10">Belongs to the CcmE/CycJ family.</text>
</comment>
<evidence type="ECO:0000256" key="4">
    <source>
        <dbReference type="ARBA" id="ARBA00022723"/>
    </source>
</evidence>
<dbReference type="STRING" id="1414854.GQ61_02520"/>
<keyword evidence="14" id="KW-1185">Reference proteome</keyword>
<dbReference type="NCBIfam" id="NF009727">
    <property type="entry name" value="PRK13254.1-1"/>
    <property type="match status" value="1"/>
</dbReference>
<organism evidence="13 14">
    <name type="scientific">Candidatus Nucleicultrix amoebiphila FS5</name>
    <dbReference type="NCBI Taxonomy" id="1414854"/>
    <lineage>
        <taxon>Bacteria</taxon>
        <taxon>Pseudomonadati</taxon>
        <taxon>Pseudomonadota</taxon>
        <taxon>Alphaproteobacteria</taxon>
        <taxon>Holosporales</taxon>
        <taxon>Candidatus Nucleicultricaceae</taxon>
        <taxon>Candidatus Nucleicultrix</taxon>
    </lineage>
</organism>
<keyword evidence="4 10" id="KW-0479">Metal-binding</keyword>
<feature type="topological domain" description="Cytoplasmic" evidence="10">
    <location>
        <begin position="1"/>
        <end position="8"/>
    </location>
</feature>
<dbReference type="InterPro" id="IPR012340">
    <property type="entry name" value="NA-bd_OB-fold"/>
</dbReference>
<evidence type="ECO:0000256" key="1">
    <source>
        <dbReference type="ARBA" id="ARBA00004370"/>
    </source>
</evidence>
<keyword evidence="3 10" id="KW-0812">Transmembrane</keyword>
<gene>
    <name evidence="10" type="primary">ccmE</name>
    <name evidence="10" type="synonym">cycJ</name>
    <name evidence="13" type="ORF">GQ61_02520</name>
</gene>
<evidence type="ECO:0000256" key="12">
    <source>
        <dbReference type="SAM" id="MobiDB-lite"/>
    </source>
</evidence>
<evidence type="ECO:0000256" key="6">
    <source>
        <dbReference type="ARBA" id="ARBA00022968"/>
    </source>
</evidence>
<dbReference type="Proteomes" id="UP000237351">
    <property type="component" value="Chromosome"/>
</dbReference>
<keyword evidence="6 10" id="KW-0735">Signal-anchor</keyword>
<evidence type="ECO:0000256" key="11">
    <source>
        <dbReference type="PIRSR" id="PIRSR604329-50"/>
    </source>
</evidence>
<dbReference type="HAMAP" id="MF_01959">
    <property type="entry name" value="CcmE"/>
    <property type="match status" value="1"/>
</dbReference>
<proteinExistence type="inferred from homology"/>
<keyword evidence="9 10" id="KW-0472">Membrane</keyword>
<dbReference type="InterPro" id="IPR004329">
    <property type="entry name" value="CcmE"/>
</dbReference>
<evidence type="ECO:0000256" key="10">
    <source>
        <dbReference type="HAMAP-Rule" id="MF_01959"/>
    </source>
</evidence>
<dbReference type="AlphaFoldDB" id="A0A1W6N3F7"/>
<dbReference type="Pfam" id="PF03100">
    <property type="entry name" value="CcmE"/>
    <property type="match status" value="1"/>
</dbReference>
<evidence type="ECO:0000256" key="9">
    <source>
        <dbReference type="ARBA" id="ARBA00023136"/>
    </source>
</evidence>
<keyword evidence="5 10" id="KW-0201">Cytochrome c-type biogenesis</keyword>
<sequence length="150" mass="16878">MHSKKKQRLVFILLTLLSVSAGIGLLLWALEENMMYFLTPSELLTKPNLSGKAIRIGGLVEEGSLKIDPKSLMVNFYVKDETARLKVQYQGVLPTLFREKQGVVIEGILLGNGTFKAHLLLAKHDETYRPPEKKKSVEKTQLLKSLKNES</sequence>
<dbReference type="SUPFAM" id="SSF82093">
    <property type="entry name" value="Heme chaperone CcmE"/>
    <property type="match status" value="1"/>
</dbReference>
<dbReference type="GO" id="GO:0017003">
    <property type="term" value="P:protein-heme linkage"/>
    <property type="evidence" value="ECO:0007669"/>
    <property type="project" value="UniProtKB-UniRule"/>
</dbReference>
<feature type="binding site" description="covalent" evidence="10 11">
    <location>
        <position position="124"/>
    </location>
    <ligand>
        <name>heme</name>
        <dbReference type="ChEBI" id="CHEBI:30413"/>
    </ligand>
</feature>
<dbReference type="PANTHER" id="PTHR34128">
    <property type="entry name" value="CYTOCHROME C-TYPE BIOGENESIS PROTEIN CCME HOMOLOG, MITOCHONDRIAL"/>
    <property type="match status" value="1"/>
</dbReference>
<feature type="region of interest" description="Disordered" evidence="12">
    <location>
        <begin position="130"/>
        <end position="150"/>
    </location>
</feature>
<name>A0A1W6N3F7_9PROT</name>
<evidence type="ECO:0000256" key="7">
    <source>
        <dbReference type="ARBA" id="ARBA00022989"/>
    </source>
</evidence>
<evidence type="ECO:0000313" key="14">
    <source>
        <dbReference type="Proteomes" id="UP000237351"/>
    </source>
</evidence>
<accession>A0A1W6N3F7</accession>
<feature type="binding site" description="axial binding residue" evidence="10 11">
    <location>
        <position position="128"/>
    </location>
    <ligand>
        <name>heme</name>
        <dbReference type="ChEBI" id="CHEBI:30413"/>
    </ligand>
    <ligandPart>
        <name>Fe</name>
        <dbReference type="ChEBI" id="CHEBI:18248"/>
    </ligandPart>
</feature>
<dbReference type="Gene3D" id="2.40.50.140">
    <property type="entry name" value="Nucleic acid-binding proteins"/>
    <property type="match status" value="1"/>
</dbReference>
<dbReference type="KEGG" id="naf:GQ61_02520"/>
<keyword evidence="2 10" id="KW-0349">Heme</keyword>
<dbReference type="OrthoDB" id="9793584at2"/>
<evidence type="ECO:0000256" key="3">
    <source>
        <dbReference type="ARBA" id="ARBA00022692"/>
    </source>
</evidence>
<evidence type="ECO:0000256" key="2">
    <source>
        <dbReference type="ARBA" id="ARBA00022617"/>
    </source>
</evidence>
<keyword evidence="8 10" id="KW-0408">Iron</keyword>
<evidence type="ECO:0000256" key="8">
    <source>
        <dbReference type="ARBA" id="ARBA00023004"/>
    </source>
</evidence>
<dbReference type="GO" id="GO:0046872">
    <property type="term" value="F:metal ion binding"/>
    <property type="evidence" value="ECO:0007669"/>
    <property type="project" value="UniProtKB-KW"/>
</dbReference>
<dbReference type="PANTHER" id="PTHR34128:SF2">
    <property type="entry name" value="CYTOCHROME C-TYPE BIOGENESIS PROTEIN CCME HOMOLOG, MITOCHONDRIAL"/>
    <property type="match status" value="1"/>
</dbReference>
<comment type="function">
    <text evidence="10">Heme chaperone required for the biogenesis of c-type cytochromes. Transiently binds heme delivered by CcmC and transfers the heme to apo-cytochromes in a process facilitated by CcmF and CcmH.</text>
</comment>
<dbReference type="GO" id="GO:0017004">
    <property type="term" value="P:cytochrome complex assembly"/>
    <property type="evidence" value="ECO:0007669"/>
    <property type="project" value="UniProtKB-KW"/>
</dbReference>
<evidence type="ECO:0000313" key="13">
    <source>
        <dbReference type="EMBL" id="ARN84385.1"/>
    </source>
</evidence>
<protein>
    <recommendedName>
        <fullName evidence="10">Cytochrome c-type biogenesis protein CcmE</fullName>
    </recommendedName>
    <alternativeName>
        <fullName evidence="10">Cytochrome c maturation protein E</fullName>
    </alternativeName>
    <alternativeName>
        <fullName evidence="10">Heme chaperone CcmE</fullName>
    </alternativeName>
</protein>
<comment type="subcellular location">
    <subcellularLocation>
        <location evidence="10">Cell membrane</location>
        <topology evidence="10">Single-pass type II membrane protein</topology>
    </subcellularLocation>
    <subcellularLocation>
        <location evidence="1">Membrane</location>
    </subcellularLocation>
</comment>
<dbReference type="InterPro" id="IPR036127">
    <property type="entry name" value="CcmE-like_sf"/>
</dbReference>
<evidence type="ECO:0000256" key="5">
    <source>
        <dbReference type="ARBA" id="ARBA00022748"/>
    </source>
</evidence>
<feature type="topological domain" description="Extracellular" evidence="10">
    <location>
        <begin position="30"/>
        <end position="150"/>
    </location>
</feature>
<keyword evidence="7 10" id="KW-1133">Transmembrane helix</keyword>
<dbReference type="EMBL" id="CP008743">
    <property type="protein sequence ID" value="ARN84385.1"/>
    <property type="molecule type" value="Genomic_DNA"/>
</dbReference>
<keyword evidence="10" id="KW-1003">Cell membrane</keyword>
<dbReference type="GO" id="GO:0005886">
    <property type="term" value="C:plasma membrane"/>
    <property type="evidence" value="ECO:0007669"/>
    <property type="project" value="UniProtKB-SubCell"/>
</dbReference>